<dbReference type="PRINTS" id="PR00264">
    <property type="entry name" value="INTERLEUKIN1"/>
</dbReference>
<dbReference type="GO" id="GO:1901222">
    <property type="term" value="P:regulation of non-canonical NF-kappaB signal transduction"/>
    <property type="evidence" value="ECO:0007669"/>
    <property type="project" value="TreeGrafter"/>
</dbReference>
<comment type="similarity">
    <text evidence="4 12">Belongs to the IL-1 family.</text>
</comment>
<evidence type="ECO:0000256" key="1">
    <source>
        <dbReference type="ARBA" id="ARBA00004371"/>
    </source>
</evidence>
<dbReference type="SMART" id="SM00125">
    <property type="entry name" value="IL1"/>
    <property type="match status" value="1"/>
</dbReference>
<proteinExistence type="inferred from homology"/>
<evidence type="ECO:0000256" key="8">
    <source>
        <dbReference type="ARBA" id="ARBA00022620"/>
    </source>
</evidence>
<dbReference type="GO" id="GO:0005125">
    <property type="term" value="F:cytokine activity"/>
    <property type="evidence" value="ECO:0007669"/>
    <property type="project" value="UniProtKB-UniRule"/>
</dbReference>
<organism evidence="13 14">
    <name type="scientific">Mastacembelus armatus</name>
    <name type="common">zig-zag eel</name>
    <dbReference type="NCBI Taxonomy" id="205130"/>
    <lineage>
        <taxon>Eukaryota</taxon>
        <taxon>Metazoa</taxon>
        <taxon>Chordata</taxon>
        <taxon>Craniata</taxon>
        <taxon>Vertebrata</taxon>
        <taxon>Euteleostomi</taxon>
        <taxon>Actinopterygii</taxon>
        <taxon>Neopterygii</taxon>
        <taxon>Teleostei</taxon>
        <taxon>Neoteleostei</taxon>
        <taxon>Acanthomorphata</taxon>
        <taxon>Anabantaria</taxon>
        <taxon>Synbranchiformes</taxon>
        <taxon>Mastacembelidae</taxon>
        <taxon>Mastacembelus</taxon>
    </lineage>
</organism>
<dbReference type="InterPro" id="IPR008996">
    <property type="entry name" value="IL1/FGF"/>
</dbReference>
<sequence>MCDFDLSQALDGPFDYEAVEPESSCSDMTDVEDAIIKLDDGLDLVVSHNPLTMQHMATLLLAVKKMKKSLTRCRQELSDEELCSAIMDSLVEETAVERVENPNTGRKTVTFQRVNSIREYTLCNTSKKDIVCALTELKLHAITLKGGNGDHKVNFKLSRYITNYQRSQIVMLSVSPNLHISCSMKGDTAELTLEECSEKELKLISNDRNMDRFLFYKIEKGIDLNKFESVACSNWYISTSYQEENQAVEMCKVDANTAEPRRDICFKINEKH</sequence>
<dbReference type="GO" id="GO:0005615">
    <property type="term" value="C:extracellular space"/>
    <property type="evidence" value="ECO:0007669"/>
    <property type="project" value="UniProtKB-KW"/>
</dbReference>
<evidence type="ECO:0000256" key="4">
    <source>
        <dbReference type="ARBA" id="ARBA00010448"/>
    </source>
</evidence>
<dbReference type="GO" id="GO:0006955">
    <property type="term" value="P:immune response"/>
    <property type="evidence" value="ECO:0007669"/>
    <property type="project" value="InterPro"/>
</dbReference>
<dbReference type="Gene3D" id="2.80.10.50">
    <property type="match status" value="1"/>
</dbReference>
<evidence type="ECO:0000256" key="3">
    <source>
        <dbReference type="ARBA" id="ARBA00004550"/>
    </source>
</evidence>
<dbReference type="InParanoid" id="A0A3Q3LYR4"/>
<dbReference type="GO" id="GO:0051781">
    <property type="term" value="P:positive regulation of cell division"/>
    <property type="evidence" value="ECO:0007669"/>
    <property type="project" value="UniProtKB-KW"/>
</dbReference>
<evidence type="ECO:0000256" key="9">
    <source>
        <dbReference type="ARBA" id="ARBA00023198"/>
    </source>
</evidence>
<evidence type="ECO:0000256" key="5">
    <source>
        <dbReference type="ARBA" id="ARBA00022490"/>
    </source>
</evidence>
<dbReference type="GO" id="GO:0001660">
    <property type="term" value="P:fever generation"/>
    <property type="evidence" value="ECO:0007669"/>
    <property type="project" value="UniProtKB-KW"/>
</dbReference>
<dbReference type="PANTHER" id="PTHR10078">
    <property type="entry name" value="INTERLEUKIN-1 FAMILY MEMBER"/>
    <property type="match status" value="1"/>
</dbReference>
<evidence type="ECO:0000256" key="7">
    <source>
        <dbReference type="ARBA" id="ARBA00022525"/>
    </source>
</evidence>
<reference evidence="13" key="2">
    <citation type="submission" date="2025-09" db="UniProtKB">
        <authorList>
            <consortium name="Ensembl"/>
        </authorList>
    </citation>
    <scope>IDENTIFICATION</scope>
</reference>
<dbReference type="GeneTree" id="ENSGT00940000170783"/>
<keyword evidence="8" id="KW-0666">Pyrogen</keyword>
<evidence type="ECO:0000256" key="11">
    <source>
        <dbReference type="ARBA" id="ARBA00023246"/>
    </source>
</evidence>
<dbReference type="SUPFAM" id="SSF50353">
    <property type="entry name" value="Cytokine"/>
    <property type="match status" value="1"/>
</dbReference>
<keyword evidence="6" id="KW-0202">Cytokine</keyword>
<keyword evidence="10" id="KW-0458">Lysosome</keyword>
<dbReference type="GO" id="GO:0071222">
    <property type="term" value="P:cellular response to lipopolysaccharide"/>
    <property type="evidence" value="ECO:0007669"/>
    <property type="project" value="TreeGrafter"/>
</dbReference>
<protein>
    <recommendedName>
        <fullName evidence="12">Interleukin-1</fullName>
    </recommendedName>
</protein>
<dbReference type="STRING" id="205130.ENSMAMP00000015431"/>
<evidence type="ECO:0000256" key="2">
    <source>
        <dbReference type="ARBA" id="ARBA00004514"/>
    </source>
</evidence>
<dbReference type="InterPro" id="IPR000975">
    <property type="entry name" value="IL-1_fam"/>
</dbReference>
<evidence type="ECO:0000313" key="14">
    <source>
        <dbReference type="Proteomes" id="UP000261640"/>
    </source>
</evidence>
<comment type="subcellular location">
    <subcellularLocation>
        <location evidence="2">Cytoplasm</location>
        <location evidence="2">Cytosol</location>
    </subcellularLocation>
    <subcellularLocation>
        <location evidence="1">Lysosome</location>
    </subcellularLocation>
    <subcellularLocation>
        <location evidence="3">Secreted</location>
        <location evidence="3">Extracellular exosome</location>
    </subcellularLocation>
</comment>
<keyword evidence="11" id="KW-0497">Mitogen</keyword>
<dbReference type="GO" id="GO:0019221">
    <property type="term" value="P:cytokine-mediated signaling pathway"/>
    <property type="evidence" value="ECO:0007669"/>
    <property type="project" value="TreeGrafter"/>
</dbReference>
<dbReference type="GO" id="GO:0005829">
    <property type="term" value="C:cytosol"/>
    <property type="evidence" value="ECO:0007669"/>
    <property type="project" value="UniProtKB-SubCell"/>
</dbReference>
<dbReference type="AlphaFoldDB" id="A0A3Q3LYR4"/>
<evidence type="ECO:0000313" key="13">
    <source>
        <dbReference type="Ensembl" id="ENSMAMP00000015431.1"/>
    </source>
</evidence>
<dbReference type="PANTHER" id="PTHR10078:SF30">
    <property type="entry name" value="INTERLEUKIN-1 BETA"/>
    <property type="match status" value="1"/>
</dbReference>
<dbReference type="Pfam" id="PF00340">
    <property type="entry name" value="IL1"/>
    <property type="match status" value="1"/>
</dbReference>
<evidence type="ECO:0000256" key="12">
    <source>
        <dbReference type="RuleBase" id="RU003753"/>
    </source>
</evidence>
<keyword evidence="7 12" id="KW-0964">Secreted</keyword>
<dbReference type="GO" id="GO:0005149">
    <property type="term" value="F:interleukin-1 receptor binding"/>
    <property type="evidence" value="ECO:0007669"/>
    <property type="project" value="UniProtKB-UniRule"/>
</dbReference>
<keyword evidence="9" id="KW-0395">Inflammatory response</keyword>
<keyword evidence="14" id="KW-1185">Reference proteome</keyword>
<evidence type="ECO:0000256" key="10">
    <source>
        <dbReference type="ARBA" id="ARBA00023228"/>
    </source>
</evidence>
<reference evidence="13" key="1">
    <citation type="submission" date="2025-08" db="UniProtKB">
        <authorList>
            <consortium name="Ensembl"/>
        </authorList>
    </citation>
    <scope>IDENTIFICATION</scope>
</reference>
<dbReference type="Ensembl" id="ENSMAMT00000015859.2">
    <property type="protein sequence ID" value="ENSMAMP00000015431.1"/>
    <property type="gene ID" value="ENSMAMG00000010481.2"/>
</dbReference>
<dbReference type="GO" id="GO:0048246">
    <property type="term" value="P:macrophage chemotaxis"/>
    <property type="evidence" value="ECO:0007669"/>
    <property type="project" value="TreeGrafter"/>
</dbReference>
<dbReference type="GO" id="GO:0005764">
    <property type="term" value="C:lysosome"/>
    <property type="evidence" value="ECO:0007669"/>
    <property type="project" value="UniProtKB-SubCell"/>
</dbReference>
<accession>A0A3Q3LYR4</accession>
<name>A0A3Q3LYR4_9TELE</name>
<dbReference type="Proteomes" id="UP000261640">
    <property type="component" value="Unplaced"/>
</dbReference>
<dbReference type="GO" id="GO:0010628">
    <property type="term" value="P:positive regulation of gene expression"/>
    <property type="evidence" value="ECO:0007669"/>
    <property type="project" value="TreeGrafter"/>
</dbReference>
<evidence type="ECO:0000256" key="6">
    <source>
        <dbReference type="ARBA" id="ARBA00022514"/>
    </source>
</evidence>
<keyword evidence="5" id="KW-0963">Cytoplasm</keyword>
<dbReference type="GO" id="GO:0042119">
    <property type="term" value="P:neutrophil activation"/>
    <property type="evidence" value="ECO:0007669"/>
    <property type="project" value="TreeGrafter"/>
</dbReference>